<feature type="non-terminal residue" evidence="3">
    <location>
        <position position="86"/>
    </location>
</feature>
<keyword evidence="2" id="KW-0732">Signal</keyword>
<feature type="region of interest" description="Disordered" evidence="1">
    <location>
        <begin position="29"/>
        <end position="86"/>
    </location>
</feature>
<dbReference type="EMBL" id="LRGB01004977">
    <property type="protein sequence ID" value="KZS02215.1"/>
    <property type="molecule type" value="Genomic_DNA"/>
</dbReference>
<dbReference type="AlphaFoldDB" id="A0A164JCP5"/>
<protein>
    <submittedName>
        <fullName evidence="3">Uncharacterized protein</fullName>
    </submittedName>
</protein>
<comment type="caution">
    <text evidence="3">The sequence shown here is derived from an EMBL/GenBank/DDBJ whole genome shotgun (WGS) entry which is preliminary data.</text>
</comment>
<gene>
    <name evidence="3" type="ORF">APZ42_000829</name>
</gene>
<proteinExistence type="predicted"/>
<feature type="compositionally biased region" description="Polar residues" evidence="1">
    <location>
        <begin position="50"/>
        <end position="86"/>
    </location>
</feature>
<name>A0A164JCP5_9CRUS</name>
<evidence type="ECO:0000256" key="2">
    <source>
        <dbReference type="SAM" id="SignalP"/>
    </source>
</evidence>
<organism evidence="3 4">
    <name type="scientific">Daphnia magna</name>
    <dbReference type="NCBI Taxonomy" id="35525"/>
    <lineage>
        <taxon>Eukaryota</taxon>
        <taxon>Metazoa</taxon>
        <taxon>Ecdysozoa</taxon>
        <taxon>Arthropoda</taxon>
        <taxon>Crustacea</taxon>
        <taxon>Branchiopoda</taxon>
        <taxon>Diplostraca</taxon>
        <taxon>Cladocera</taxon>
        <taxon>Anomopoda</taxon>
        <taxon>Daphniidae</taxon>
        <taxon>Daphnia</taxon>
    </lineage>
</organism>
<accession>A0A164JCP5</accession>
<dbReference type="Proteomes" id="UP000076858">
    <property type="component" value="Unassembled WGS sequence"/>
</dbReference>
<feature type="signal peptide" evidence="2">
    <location>
        <begin position="1"/>
        <end position="24"/>
    </location>
</feature>
<keyword evidence="4" id="KW-1185">Reference proteome</keyword>
<feature type="chain" id="PRO_5007850996" evidence="2">
    <location>
        <begin position="25"/>
        <end position="86"/>
    </location>
</feature>
<reference evidence="3 4" key="1">
    <citation type="submission" date="2016-03" db="EMBL/GenBank/DDBJ databases">
        <title>EvidentialGene: Evidence-directed Construction of Genes on Genomes.</title>
        <authorList>
            <person name="Gilbert D.G."/>
            <person name="Choi J.-H."/>
            <person name="Mockaitis K."/>
            <person name="Colbourne J."/>
            <person name="Pfrender M."/>
        </authorList>
    </citation>
    <scope>NUCLEOTIDE SEQUENCE [LARGE SCALE GENOMIC DNA]</scope>
    <source>
        <strain evidence="3 4">Xinb3</strain>
        <tissue evidence="3">Complete organism</tissue>
    </source>
</reference>
<evidence type="ECO:0000313" key="3">
    <source>
        <dbReference type="EMBL" id="KZS02215.1"/>
    </source>
</evidence>
<evidence type="ECO:0000313" key="4">
    <source>
        <dbReference type="Proteomes" id="UP000076858"/>
    </source>
</evidence>
<sequence>MGSKIFHSHAFVLVLSVFLSAAFGQLTTQASRTTVTRMPVGGTTRPGIPSSASTQAPGTTRPTPSASTQASGTTRPTPSATTQAPG</sequence>
<evidence type="ECO:0000256" key="1">
    <source>
        <dbReference type="SAM" id="MobiDB-lite"/>
    </source>
</evidence>